<evidence type="ECO:0000313" key="3">
    <source>
        <dbReference type="Proteomes" id="UP000610203"/>
    </source>
</evidence>
<proteinExistence type="predicted"/>
<dbReference type="InterPro" id="IPR030395">
    <property type="entry name" value="GP_PDE_dom"/>
</dbReference>
<protein>
    <submittedName>
        <fullName evidence="2">Glycerophosphoryl diester phosphodiesterase</fullName>
    </submittedName>
</protein>
<dbReference type="CDD" id="cd08556">
    <property type="entry name" value="GDPD"/>
    <property type="match status" value="1"/>
</dbReference>
<dbReference type="Pfam" id="PF03009">
    <property type="entry name" value="GDPD"/>
    <property type="match status" value="1"/>
</dbReference>
<dbReference type="Proteomes" id="UP000610203">
    <property type="component" value="Unassembled WGS sequence"/>
</dbReference>
<dbReference type="PROSITE" id="PS51704">
    <property type="entry name" value="GP_PDE"/>
    <property type="match status" value="1"/>
</dbReference>
<feature type="domain" description="GP-PDE" evidence="1">
    <location>
        <begin position="7"/>
        <end position="242"/>
    </location>
</feature>
<evidence type="ECO:0000313" key="2">
    <source>
        <dbReference type="EMBL" id="GHD33455.1"/>
    </source>
</evidence>
<dbReference type="Gene3D" id="3.20.20.190">
    <property type="entry name" value="Phosphatidylinositol (PI) phosphodiesterase"/>
    <property type="match status" value="1"/>
</dbReference>
<organism evidence="2 3">
    <name type="scientific">Psychrobacter glaciei</name>
    <dbReference type="NCBI Taxonomy" id="619771"/>
    <lineage>
        <taxon>Bacteria</taxon>
        <taxon>Pseudomonadati</taxon>
        <taxon>Pseudomonadota</taxon>
        <taxon>Gammaproteobacteria</taxon>
        <taxon>Moraxellales</taxon>
        <taxon>Moraxellaceae</taxon>
        <taxon>Psychrobacter</taxon>
    </lineage>
</organism>
<dbReference type="SUPFAM" id="SSF51695">
    <property type="entry name" value="PLC-like phosphodiesterases"/>
    <property type="match status" value="1"/>
</dbReference>
<keyword evidence="3" id="KW-1185">Reference proteome</keyword>
<dbReference type="PANTHER" id="PTHR46211:SF14">
    <property type="entry name" value="GLYCEROPHOSPHODIESTER PHOSPHODIESTERASE"/>
    <property type="match status" value="1"/>
</dbReference>
<dbReference type="InterPro" id="IPR017946">
    <property type="entry name" value="PLC-like_Pdiesterase_TIM-brl"/>
</dbReference>
<dbReference type="PANTHER" id="PTHR46211">
    <property type="entry name" value="GLYCEROPHOSPHORYL DIESTER PHOSPHODIESTERASE"/>
    <property type="match status" value="1"/>
</dbReference>
<comment type="caution">
    <text evidence="2">The sequence shown here is derived from an EMBL/GenBank/DDBJ whole genome shotgun (WGS) entry which is preliminary data.</text>
</comment>
<accession>A0ABQ3GT48</accession>
<gene>
    <name evidence="2" type="primary">ugpQ</name>
    <name evidence="2" type="ORF">GCM10016272_17540</name>
</gene>
<evidence type="ECO:0000259" key="1">
    <source>
        <dbReference type="PROSITE" id="PS51704"/>
    </source>
</evidence>
<name>A0ABQ3GT48_9GAMM</name>
<dbReference type="RefSeq" id="WP_189584720.1">
    <property type="nucleotide sequence ID" value="NZ_BMZR01000003.1"/>
</dbReference>
<reference evidence="3" key="1">
    <citation type="journal article" date="2019" name="Int. J. Syst. Evol. Microbiol.">
        <title>The Global Catalogue of Microorganisms (GCM) 10K type strain sequencing project: providing services to taxonomists for standard genome sequencing and annotation.</title>
        <authorList>
            <consortium name="The Broad Institute Genomics Platform"/>
            <consortium name="The Broad Institute Genome Sequencing Center for Infectious Disease"/>
            <person name="Wu L."/>
            <person name="Ma J."/>
        </authorList>
    </citation>
    <scope>NUCLEOTIDE SEQUENCE [LARGE SCALE GENOMIC DNA]</scope>
    <source>
        <strain evidence="3">KCTC 42280</strain>
    </source>
</reference>
<dbReference type="EMBL" id="BMZR01000003">
    <property type="protein sequence ID" value="GHD33455.1"/>
    <property type="molecule type" value="Genomic_DNA"/>
</dbReference>
<sequence>MIQLKNTLLLGHRGARGEAVENTLAGFEHAQHLQAWGLAGVEFDVQLSADEQLVVFHDDNLERMCGQQSHIDQLTLAEIKRYRQYGYPVMTLACAYDVLTNFRYIELEIKTHERTNYTQLVNALARNLIDTPLASLPMVLTSFDVELHARLQRHPLLMHTPRGLLIRTPDALAMAPNTALQLGCSRLGIHYPLLTQSVIKNSHRYGLPVSAWTVNDIDTIKSLIMWQVDVIITDFPTYLLVH</sequence>